<feature type="compositionally biased region" description="Basic and acidic residues" evidence="6">
    <location>
        <begin position="264"/>
        <end position="275"/>
    </location>
</feature>
<dbReference type="SUPFAM" id="SSF57959">
    <property type="entry name" value="Leucine zipper domain"/>
    <property type="match status" value="1"/>
</dbReference>
<dbReference type="PANTHER" id="PTHR13044:SF14">
    <property type="entry name" value="CRYPTOCEPHAL, ISOFORM A"/>
    <property type="match status" value="1"/>
</dbReference>
<accession>A0AAN6M5M8</accession>
<dbReference type="Proteomes" id="UP001280581">
    <property type="component" value="Unassembled WGS sequence"/>
</dbReference>
<dbReference type="Pfam" id="PF07716">
    <property type="entry name" value="bZIP_2"/>
    <property type="match status" value="1"/>
</dbReference>
<evidence type="ECO:0000256" key="1">
    <source>
        <dbReference type="ARBA" id="ARBA00004123"/>
    </source>
</evidence>
<gene>
    <name evidence="8" type="ORF">GRF29_8g2667061</name>
</gene>
<feature type="region of interest" description="Disordered" evidence="6">
    <location>
        <begin position="58"/>
        <end position="77"/>
    </location>
</feature>
<feature type="region of interest" description="Disordered" evidence="6">
    <location>
        <begin position="328"/>
        <end position="363"/>
    </location>
</feature>
<name>A0AAN6M5M8_9PLEO</name>
<dbReference type="SMART" id="SM00338">
    <property type="entry name" value="BRLZ"/>
    <property type="match status" value="1"/>
</dbReference>
<dbReference type="CDD" id="cd14705">
    <property type="entry name" value="bZIP_Zip1"/>
    <property type="match status" value="1"/>
</dbReference>
<dbReference type="EMBL" id="WVTA01000002">
    <property type="protein sequence ID" value="KAK3216228.1"/>
    <property type="molecule type" value="Genomic_DNA"/>
</dbReference>
<evidence type="ECO:0000256" key="2">
    <source>
        <dbReference type="ARBA" id="ARBA00023015"/>
    </source>
</evidence>
<dbReference type="AlphaFoldDB" id="A0AAN6M5M8"/>
<evidence type="ECO:0000259" key="7">
    <source>
        <dbReference type="PROSITE" id="PS50217"/>
    </source>
</evidence>
<keyword evidence="5" id="KW-0539">Nucleus</keyword>
<proteinExistence type="predicted"/>
<comment type="caution">
    <text evidence="8">The sequence shown here is derived from an EMBL/GenBank/DDBJ whole genome shotgun (WGS) entry which is preliminary data.</text>
</comment>
<keyword evidence="9" id="KW-1185">Reference proteome</keyword>
<feature type="compositionally biased region" description="Basic and acidic residues" evidence="6">
    <location>
        <begin position="292"/>
        <end position="303"/>
    </location>
</feature>
<evidence type="ECO:0000256" key="6">
    <source>
        <dbReference type="SAM" id="MobiDB-lite"/>
    </source>
</evidence>
<sequence>MKAEAGSSGWDSRDWTKAYIQRRTPTLPRTQLRIALIRRLGTPAPSIGITHLDATAPVEPSIDHDTNNPTISTGWPGKAHRLNAESRPMAGYIGRRGPNVSQYVANLNTVAPEEVQDSSPDFSMFLDTDLFTEYDTTSIGFDQSLDAGLSSIATPAPTTTTTPAAAAQASRTLPAASASDAKMDFNFSGDFQFADFSNFSTQPLSIDPSIQNPLPAARTYSVGNAYTSPTSSAVSPIIPGFDVAVGKKRKADAADSPDQPPTDETARQAAEEDKRRRNTAASARFRVKKKQREQALEKTAKEMTERVSVLETRIQQLETENTWLKSLITDSKKSPSEIKARISQREESERSNGNRTDGVGTDA</sequence>
<dbReference type="PROSITE" id="PS50217">
    <property type="entry name" value="BZIP"/>
    <property type="match status" value="1"/>
</dbReference>
<evidence type="ECO:0000256" key="4">
    <source>
        <dbReference type="ARBA" id="ARBA00023163"/>
    </source>
</evidence>
<keyword evidence="3" id="KW-0238">DNA-binding</keyword>
<keyword evidence="2" id="KW-0805">Transcription regulation</keyword>
<dbReference type="PANTHER" id="PTHR13044">
    <property type="entry name" value="ACTIVATING TRANSCRIPTION FACTOR ATF 4/5"/>
    <property type="match status" value="1"/>
</dbReference>
<feature type="region of interest" description="Disordered" evidence="6">
    <location>
        <begin position="248"/>
        <end position="303"/>
    </location>
</feature>
<dbReference type="InterPro" id="IPR004827">
    <property type="entry name" value="bZIP"/>
</dbReference>
<organism evidence="8 9">
    <name type="scientific">Pseudopithomyces chartarum</name>
    <dbReference type="NCBI Taxonomy" id="1892770"/>
    <lineage>
        <taxon>Eukaryota</taxon>
        <taxon>Fungi</taxon>
        <taxon>Dikarya</taxon>
        <taxon>Ascomycota</taxon>
        <taxon>Pezizomycotina</taxon>
        <taxon>Dothideomycetes</taxon>
        <taxon>Pleosporomycetidae</taxon>
        <taxon>Pleosporales</taxon>
        <taxon>Massarineae</taxon>
        <taxon>Didymosphaeriaceae</taxon>
        <taxon>Pseudopithomyces</taxon>
    </lineage>
</organism>
<dbReference type="FunFam" id="1.20.5.170:FF:000075">
    <property type="entry name" value="BZIP transcription factor (MetR)"/>
    <property type="match status" value="1"/>
</dbReference>
<dbReference type="InterPro" id="IPR046347">
    <property type="entry name" value="bZIP_sf"/>
</dbReference>
<dbReference type="Gene3D" id="1.20.5.170">
    <property type="match status" value="1"/>
</dbReference>
<evidence type="ECO:0000256" key="3">
    <source>
        <dbReference type="ARBA" id="ARBA00023125"/>
    </source>
</evidence>
<evidence type="ECO:0000313" key="9">
    <source>
        <dbReference type="Proteomes" id="UP001280581"/>
    </source>
</evidence>
<feature type="domain" description="BZIP" evidence="7">
    <location>
        <begin position="268"/>
        <end position="331"/>
    </location>
</feature>
<dbReference type="GO" id="GO:0000977">
    <property type="term" value="F:RNA polymerase II transcription regulatory region sequence-specific DNA binding"/>
    <property type="evidence" value="ECO:0007669"/>
    <property type="project" value="TreeGrafter"/>
</dbReference>
<protein>
    <recommendedName>
        <fullName evidence="7">BZIP domain-containing protein</fullName>
    </recommendedName>
</protein>
<evidence type="ECO:0000313" key="8">
    <source>
        <dbReference type="EMBL" id="KAK3216228.1"/>
    </source>
</evidence>
<evidence type="ECO:0000256" key="5">
    <source>
        <dbReference type="ARBA" id="ARBA00023242"/>
    </source>
</evidence>
<dbReference type="GO" id="GO:0001228">
    <property type="term" value="F:DNA-binding transcription activator activity, RNA polymerase II-specific"/>
    <property type="evidence" value="ECO:0007669"/>
    <property type="project" value="TreeGrafter"/>
</dbReference>
<keyword evidence="4" id="KW-0804">Transcription</keyword>
<comment type="subcellular location">
    <subcellularLocation>
        <location evidence="1">Nucleus</location>
    </subcellularLocation>
</comment>
<dbReference type="GO" id="GO:0005634">
    <property type="term" value="C:nucleus"/>
    <property type="evidence" value="ECO:0007669"/>
    <property type="project" value="UniProtKB-SubCell"/>
</dbReference>
<feature type="compositionally biased region" description="Basic and acidic residues" evidence="6">
    <location>
        <begin position="330"/>
        <end position="352"/>
    </location>
</feature>
<dbReference type="PROSITE" id="PS00036">
    <property type="entry name" value="BZIP_BASIC"/>
    <property type="match status" value="1"/>
</dbReference>
<reference evidence="8 9" key="1">
    <citation type="submission" date="2021-02" db="EMBL/GenBank/DDBJ databases">
        <title>Genome assembly of Pseudopithomyces chartarum.</title>
        <authorList>
            <person name="Jauregui R."/>
            <person name="Singh J."/>
            <person name="Voisey C."/>
        </authorList>
    </citation>
    <scope>NUCLEOTIDE SEQUENCE [LARGE SCALE GENOMIC DNA]</scope>
    <source>
        <strain evidence="8 9">AGR01</strain>
    </source>
</reference>